<dbReference type="InParanoid" id="A0A251U8K0"/>
<gene>
    <name evidence="3" type="ORF">HannXRQ_Chr08g0236741</name>
    <name evidence="2" type="ORF">HanXRQr2_Chr08g0356671</name>
</gene>
<dbReference type="AlphaFoldDB" id="A0A251U8K0"/>
<dbReference type="EMBL" id="CM007897">
    <property type="protein sequence ID" value="OTG19675.1"/>
    <property type="molecule type" value="Genomic_DNA"/>
</dbReference>
<evidence type="ECO:0000313" key="2">
    <source>
        <dbReference type="EMBL" id="KAF5796847.1"/>
    </source>
</evidence>
<proteinExistence type="predicted"/>
<reference evidence="2" key="3">
    <citation type="submission" date="2020-06" db="EMBL/GenBank/DDBJ databases">
        <title>Helianthus annuus Genome sequencing and assembly Release 2.</title>
        <authorList>
            <person name="Gouzy J."/>
            <person name="Langlade N."/>
            <person name="Munos S."/>
        </authorList>
    </citation>
    <scope>NUCLEOTIDE SEQUENCE</scope>
    <source>
        <tissue evidence="2">Leaves</tissue>
    </source>
</reference>
<dbReference type="Gramene" id="mRNA:HanXRQr2_Chr08g0356671">
    <property type="protein sequence ID" value="CDS:HanXRQr2_Chr08g0356671.1"/>
    <property type="gene ID" value="HanXRQr2_Chr08g0356671"/>
</dbReference>
<keyword evidence="4" id="KW-1185">Reference proteome</keyword>
<accession>A0A251U8K0</accession>
<reference evidence="2 4" key="1">
    <citation type="journal article" date="2017" name="Nature">
        <title>The sunflower genome provides insights into oil metabolism, flowering and Asterid evolution.</title>
        <authorList>
            <person name="Badouin H."/>
            <person name="Gouzy J."/>
            <person name="Grassa C.J."/>
            <person name="Murat F."/>
            <person name="Staton S.E."/>
            <person name="Cottret L."/>
            <person name="Lelandais-Briere C."/>
            <person name="Owens G.L."/>
            <person name="Carrere S."/>
            <person name="Mayjonade B."/>
            <person name="Legrand L."/>
            <person name="Gill N."/>
            <person name="Kane N.C."/>
            <person name="Bowers J.E."/>
            <person name="Hubner S."/>
            <person name="Bellec A."/>
            <person name="Berard A."/>
            <person name="Berges H."/>
            <person name="Blanchet N."/>
            <person name="Boniface M.C."/>
            <person name="Brunel D."/>
            <person name="Catrice O."/>
            <person name="Chaidir N."/>
            <person name="Claudel C."/>
            <person name="Donnadieu C."/>
            <person name="Faraut T."/>
            <person name="Fievet G."/>
            <person name="Helmstetter N."/>
            <person name="King M."/>
            <person name="Knapp S.J."/>
            <person name="Lai Z."/>
            <person name="Le Paslier M.C."/>
            <person name="Lippi Y."/>
            <person name="Lorenzon L."/>
            <person name="Mandel J.R."/>
            <person name="Marage G."/>
            <person name="Marchand G."/>
            <person name="Marquand E."/>
            <person name="Bret-Mestries E."/>
            <person name="Morien E."/>
            <person name="Nambeesan S."/>
            <person name="Nguyen T."/>
            <person name="Pegot-Espagnet P."/>
            <person name="Pouilly N."/>
            <person name="Raftis F."/>
            <person name="Sallet E."/>
            <person name="Schiex T."/>
            <person name="Thomas J."/>
            <person name="Vandecasteele C."/>
            <person name="Vares D."/>
            <person name="Vear F."/>
            <person name="Vautrin S."/>
            <person name="Crespi M."/>
            <person name="Mangin B."/>
            <person name="Burke J.M."/>
            <person name="Salse J."/>
            <person name="Munos S."/>
            <person name="Vincourt P."/>
            <person name="Rieseberg L.H."/>
            <person name="Langlade N.B."/>
        </authorList>
    </citation>
    <scope>NUCLEOTIDE SEQUENCE [LARGE SCALE GENOMIC DNA]</scope>
    <source>
        <strain evidence="4">cv. SF193</strain>
        <tissue evidence="2">Leaves</tissue>
    </source>
</reference>
<feature type="region of interest" description="Disordered" evidence="1">
    <location>
        <begin position="1"/>
        <end position="26"/>
    </location>
</feature>
<dbReference type="Proteomes" id="UP000215914">
    <property type="component" value="Chromosome 8"/>
</dbReference>
<reference evidence="3" key="2">
    <citation type="submission" date="2017-02" db="EMBL/GenBank/DDBJ databases">
        <title>Sunflower complete genome.</title>
        <authorList>
            <person name="Langlade N."/>
            <person name="Munos S."/>
        </authorList>
    </citation>
    <scope>NUCLEOTIDE SEQUENCE [LARGE SCALE GENOMIC DNA]</scope>
    <source>
        <tissue evidence="3">Leaves</tissue>
    </source>
</reference>
<evidence type="ECO:0000313" key="3">
    <source>
        <dbReference type="EMBL" id="OTG19675.1"/>
    </source>
</evidence>
<protein>
    <submittedName>
        <fullName evidence="3">Uncharacterized protein</fullName>
    </submittedName>
</protein>
<evidence type="ECO:0000256" key="1">
    <source>
        <dbReference type="SAM" id="MobiDB-lite"/>
    </source>
</evidence>
<evidence type="ECO:0000313" key="4">
    <source>
        <dbReference type="Proteomes" id="UP000215914"/>
    </source>
</evidence>
<dbReference type="EMBL" id="MNCJ02000323">
    <property type="protein sequence ID" value="KAF5796847.1"/>
    <property type="molecule type" value="Genomic_DNA"/>
</dbReference>
<name>A0A251U8K0_HELAN</name>
<organism evidence="3 4">
    <name type="scientific">Helianthus annuus</name>
    <name type="common">Common sunflower</name>
    <dbReference type="NCBI Taxonomy" id="4232"/>
    <lineage>
        <taxon>Eukaryota</taxon>
        <taxon>Viridiplantae</taxon>
        <taxon>Streptophyta</taxon>
        <taxon>Embryophyta</taxon>
        <taxon>Tracheophyta</taxon>
        <taxon>Spermatophyta</taxon>
        <taxon>Magnoliopsida</taxon>
        <taxon>eudicotyledons</taxon>
        <taxon>Gunneridae</taxon>
        <taxon>Pentapetalae</taxon>
        <taxon>asterids</taxon>
        <taxon>campanulids</taxon>
        <taxon>Asterales</taxon>
        <taxon>Asteraceae</taxon>
        <taxon>Asteroideae</taxon>
        <taxon>Heliantheae alliance</taxon>
        <taxon>Heliantheae</taxon>
        <taxon>Helianthus</taxon>
    </lineage>
</organism>
<sequence length="50" mass="5748">MVPKGSWLSSSVLTRAGPKPMEHESKKANNQPFYVTRFVTRSSRIYFCVK</sequence>